<comment type="caution">
    <text evidence="7">The sequence shown here is derived from an EMBL/GenBank/DDBJ whole genome shotgun (WGS) entry which is preliminary data.</text>
</comment>
<keyword evidence="5 6" id="KW-0472">Membrane</keyword>
<dbReference type="PANTHER" id="PTHR47119:SF1">
    <property type="entry name" value="PLANT VIRAL-RESPONSE FAMILY PROTEIN"/>
    <property type="match status" value="1"/>
</dbReference>
<evidence type="ECO:0000256" key="1">
    <source>
        <dbReference type="ARBA" id="ARBA00004141"/>
    </source>
</evidence>
<protein>
    <submittedName>
        <fullName evidence="7">Uncharacterized protein</fullName>
    </submittedName>
</protein>
<comment type="similarity">
    <text evidence="2">Belongs to the TMEM45 family.</text>
</comment>
<sequence length="162" mass="18089">MCIELFYSTHLHFLVGEEMILNPAHMNDFEHGGMLLMFFLYGLVALLSEKTRLISSPPSLTRAGNFGFRKLLLRKGSRLHRYAVLHFHSTTHTGLEGYYHLILVILIGLCIASAIAGAFLYDNLAVDVARALHHSRASGSPDRLTLTVFMMPRGCLDDNDTA</sequence>
<dbReference type="Pfam" id="PF04819">
    <property type="entry name" value="DUF716"/>
    <property type="match status" value="1"/>
</dbReference>
<accession>A0A835VGZ2</accession>
<dbReference type="PANTHER" id="PTHR47119">
    <property type="entry name" value="PLANT VIRAL-RESPONSE FAMILY PROTEIN"/>
    <property type="match status" value="1"/>
</dbReference>
<feature type="transmembrane region" description="Helical" evidence="6">
    <location>
        <begin position="98"/>
        <end position="121"/>
    </location>
</feature>
<dbReference type="Proteomes" id="UP000636800">
    <property type="component" value="Chromosome 1"/>
</dbReference>
<dbReference type="EMBL" id="JADCNL010000001">
    <property type="protein sequence ID" value="KAG0496778.1"/>
    <property type="molecule type" value="Genomic_DNA"/>
</dbReference>
<evidence type="ECO:0000313" key="8">
    <source>
        <dbReference type="Proteomes" id="UP000636800"/>
    </source>
</evidence>
<evidence type="ECO:0000256" key="4">
    <source>
        <dbReference type="ARBA" id="ARBA00022989"/>
    </source>
</evidence>
<feature type="transmembrane region" description="Helical" evidence="6">
    <location>
        <begin position="29"/>
        <end position="47"/>
    </location>
</feature>
<keyword evidence="8" id="KW-1185">Reference proteome</keyword>
<evidence type="ECO:0000256" key="2">
    <source>
        <dbReference type="ARBA" id="ARBA00006948"/>
    </source>
</evidence>
<evidence type="ECO:0000256" key="5">
    <source>
        <dbReference type="ARBA" id="ARBA00023136"/>
    </source>
</evidence>
<evidence type="ECO:0000256" key="3">
    <source>
        <dbReference type="ARBA" id="ARBA00022692"/>
    </source>
</evidence>
<proteinExistence type="inferred from homology"/>
<dbReference type="OrthoDB" id="1897736at2759"/>
<dbReference type="AlphaFoldDB" id="A0A835VGZ2"/>
<evidence type="ECO:0000313" key="7">
    <source>
        <dbReference type="EMBL" id="KAG0496778.1"/>
    </source>
</evidence>
<name>A0A835VGZ2_VANPL</name>
<organism evidence="7 8">
    <name type="scientific">Vanilla planifolia</name>
    <name type="common">Vanilla</name>
    <dbReference type="NCBI Taxonomy" id="51239"/>
    <lineage>
        <taxon>Eukaryota</taxon>
        <taxon>Viridiplantae</taxon>
        <taxon>Streptophyta</taxon>
        <taxon>Embryophyta</taxon>
        <taxon>Tracheophyta</taxon>
        <taxon>Spermatophyta</taxon>
        <taxon>Magnoliopsida</taxon>
        <taxon>Liliopsida</taxon>
        <taxon>Asparagales</taxon>
        <taxon>Orchidaceae</taxon>
        <taxon>Vanilloideae</taxon>
        <taxon>Vanilleae</taxon>
        <taxon>Vanilla</taxon>
    </lineage>
</organism>
<evidence type="ECO:0000256" key="6">
    <source>
        <dbReference type="SAM" id="Phobius"/>
    </source>
</evidence>
<dbReference type="GO" id="GO:0016020">
    <property type="term" value="C:membrane"/>
    <property type="evidence" value="ECO:0007669"/>
    <property type="project" value="UniProtKB-SubCell"/>
</dbReference>
<keyword evidence="3 6" id="KW-0812">Transmembrane</keyword>
<comment type="subcellular location">
    <subcellularLocation>
        <location evidence="1">Membrane</location>
        <topology evidence="1">Multi-pass membrane protein</topology>
    </subcellularLocation>
</comment>
<dbReference type="InterPro" id="IPR006904">
    <property type="entry name" value="DUF716"/>
</dbReference>
<gene>
    <name evidence="7" type="ORF">HPP92_001469</name>
</gene>
<keyword evidence="4 6" id="KW-1133">Transmembrane helix</keyword>
<reference evidence="7 8" key="1">
    <citation type="journal article" date="2020" name="Nat. Food">
        <title>A phased Vanilla planifolia genome enables genetic improvement of flavour and production.</title>
        <authorList>
            <person name="Hasing T."/>
            <person name="Tang H."/>
            <person name="Brym M."/>
            <person name="Khazi F."/>
            <person name="Huang T."/>
            <person name="Chambers A.H."/>
        </authorList>
    </citation>
    <scope>NUCLEOTIDE SEQUENCE [LARGE SCALE GENOMIC DNA]</scope>
    <source>
        <tissue evidence="7">Leaf</tissue>
    </source>
</reference>